<evidence type="ECO:0000313" key="3">
    <source>
        <dbReference type="Proteomes" id="UP000466848"/>
    </source>
</evidence>
<sequence>MMMSLVLVLAGCGAGASGGGGNDEAGEAERVQIESDAAQEDNAQEIKTGESLTIQTADITETATFYPLKIDDTAMEVLAVKAADGTIRTAFNTCEVCYGSGRGYYKQEGDTLVCQNCGNRFSTDQVEVQSRGCNPWPIFDENKTTTDDTITISYDFLSESKTAFENWKQSY</sequence>
<dbReference type="Pfam" id="PF10080">
    <property type="entry name" value="FtrD-like"/>
    <property type="match status" value="1"/>
</dbReference>
<dbReference type="AlphaFoldDB" id="A0A858C216"/>
<feature type="domain" description="Membrane iron-sulfur containing protein FtrD-like" evidence="1">
    <location>
        <begin position="61"/>
        <end position="164"/>
    </location>
</feature>
<gene>
    <name evidence="2" type="ORF">Ami103574_10235</name>
</gene>
<proteinExistence type="predicted"/>
<name>A0A858C216_9FIRM</name>
<dbReference type="EMBL" id="CP048649">
    <property type="protein sequence ID" value="QIB70746.1"/>
    <property type="molecule type" value="Genomic_DNA"/>
</dbReference>
<organism evidence="2 3">
    <name type="scientific">Aminipila butyrica</name>
    <dbReference type="NCBI Taxonomy" id="433296"/>
    <lineage>
        <taxon>Bacteria</taxon>
        <taxon>Bacillati</taxon>
        <taxon>Bacillota</taxon>
        <taxon>Clostridia</taxon>
        <taxon>Peptostreptococcales</taxon>
        <taxon>Anaerovoracaceae</taxon>
        <taxon>Aminipila</taxon>
    </lineage>
</organism>
<evidence type="ECO:0000259" key="1">
    <source>
        <dbReference type="Pfam" id="PF10080"/>
    </source>
</evidence>
<keyword evidence="3" id="KW-1185">Reference proteome</keyword>
<accession>A0A858C216</accession>
<reference evidence="2 3" key="1">
    <citation type="submission" date="2020-02" db="EMBL/GenBank/DDBJ databases">
        <authorList>
            <person name="Kim Y.B."/>
            <person name="Roh S.W."/>
        </authorList>
    </citation>
    <scope>NUCLEOTIDE SEQUENCE [LARGE SCALE GENOMIC DNA]</scope>
    <source>
        <strain evidence="2 3">DSM 103574</strain>
    </source>
</reference>
<dbReference type="Proteomes" id="UP000466848">
    <property type="component" value="Chromosome"/>
</dbReference>
<dbReference type="KEGG" id="abut:Ami103574_10235"/>
<protein>
    <submittedName>
        <fullName evidence="2">DUF2318 domain-containing protein</fullName>
    </submittedName>
</protein>
<evidence type="ECO:0000313" key="2">
    <source>
        <dbReference type="EMBL" id="QIB70746.1"/>
    </source>
</evidence>
<dbReference type="InterPro" id="IPR018758">
    <property type="entry name" value="FtrD-like"/>
</dbReference>